<dbReference type="EMBL" id="FXTB01000001">
    <property type="protein sequence ID" value="SMO39571.1"/>
    <property type="molecule type" value="Genomic_DNA"/>
</dbReference>
<dbReference type="Pfam" id="PF13366">
    <property type="entry name" value="PDDEXK_3"/>
    <property type="match status" value="1"/>
</dbReference>
<gene>
    <name evidence="1" type="ORF">SAMN06265379_101514</name>
</gene>
<dbReference type="NCBIfam" id="TIGR04256">
    <property type="entry name" value="GxxExxY"/>
    <property type="match status" value="1"/>
</dbReference>
<dbReference type="AlphaFoldDB" id="A0A521AXV5"/>
<accession>A0A521AXV5</accession>
<reference evidence="1 2" key="1">
    <citation type="submission" date="2017-05" db="EMBL/GenBank/DDBJ databases">
        <authorList>
            <person name="Varghese N."/>
            <person name="Submissions S."/>
        </authorList>
    </citation>
    <scope>NUCLEOTIDE SEQUENCE [LARGE SCALE GENOMIC DNA]</scope>
    <source>
        <strain evidence="1 2">DSM 27040</strain>
    </source>
</reference>
<evidence type="ECO:0000313" key="2">
    <source>
        <dbReference type="Proteomes" id="UP000319040"/>
    </source>
</evidence>
<keyword evidence="2" id="KW-1185">Reference proteome</keyword>
<dbReference type="Gene3D" id="3.90.320.10">
    <property type="match status" value="1"/>
</dbReference>
<dbReference type="OrthoDB" id="1119698at2"/>
<dbReference type="Proteomes" id="UP000319040">
    <property type="component" value="Unassembled WGS sequence"/>
</dbReference>
<organism evidence="1 2">
    <name type="scientific">Saccharicrinis carchari</name>
    <dbReference type="NCBI Taxonomy" id="1168039"/>
    <lineage>
        <taxon>Bacteria</taxon>
        <taxon>Pseudomonadati</taxon>
        <taxon>Bacteroidota</taxon>
        <taxon>Bacteroidia</taxon>
        <taxon>Marinilabiliales</taxon>
        <taxon>Marinilabiliaceae</taxon>
        <taxon>Saccharicrinis</taxon>
    </lineage>
</organism>
<sequence length="123" mass="13868">MELNDISYKIIGCVYKVHTELGPGLLESSYEVCLAHELLKEGLKVERQKSLPVVYDGIKLDAGYRIDLLVENLIILELKSVDEIAPIHKAQLMTYLKLSGLKLGLLLNFNVLDMKKGINRIVM</sequence>
<proteinExistence type="predicted"/>
<name>A0A521AXV5_SACCC</name>
<dbReference type="InterPro" id="IPR026350">
    <property type="entry name" value="GxxExxY"/>
</dbReference>
<protein>
    <submittedName>
        <fullName evidence="1">GxxExxY protein</fullName>
    </submittedName>
</protein>
<dbReference type="InterPro" id="IPR011604">
    <property type="entry name" value="PDDEXK-like_dom_sf"/>
</dbReference>
<evidence type="ECO:0000313" key="1">
    <source>
        <dbReference type="EMBL" id="SMO39571.1"/>
    </source>
</evidence>